<keyword evidence="3" id="KW-1185">Reference proteome</keyword>
<organism evidence="2 3">
    <name type="scientific">Sinocyclocheilus grahami</name>
    <name type="common">Dianchi golden-line fish</name>
    <name type="synonym">Barbus grahami</name>
    <dbReference type="NCBI Taxonomy" id="75366"/>
    <lineage>
        <taxon>Eukaryota</taxon>
        <taxon>Metazoa</taxon>
        <taxon>Chordata</taxon>
        <taxon>Craniata</taxon>
        <taxon>Vertebrata</taxon>
        <taxon>Euteleostomi</taxon>
        <taxon>Actinopterygii</taxon>
        <taxon>Neopterygii</taxon>
        <taxon>Teleostei</taxon>
        <taxon>Ostariophysi</taxon>
        <taxon>Cypriniformes</taxon>
        <taxon>Cyprinidae</taxon>
        <taxon>Cyprininae</taxon>
        <taxon>Sinocyclocheilus</taxon>
    </lineage>
</organism>
<feature type="signal peptide" evidence="1">
    <location>
        <begin position="1"/>
        <end position="20"/>
    </location>
</feature>
<name>A0A672PJP4_SINGR</name>
<feature type="chain" id="PRO_5025520890" evidence="1">
    <location>
        <begin position="21"/>
        <end position="147"/>
    </location>
</feature>
<reference evidence="2" key="2">
    <citation type="submission" date="2025-09" db="UniProtKB">
        <authorList>
            <consortium name="Ensembl"/>
        </authorList>
    </citation>
    <scope>IDENTIFICATION</scope>
</reference>
<accession>A0A672PJP4</accession>
<proteinExistence type="predicted"/>
<protein>
    <submittedName>
        <fullName evidence="2">Uncharacterized protein</fullName>
    </submittedName>
</protein>
<sequence>MTKWLIITLLFTTHYFVCWGQDSVDQPLREKTSAEGNQLPNKSPTVMLSDFSIGKGTTEPEFQERFHTKLDSKLETPTVTETHSTLIQKHDSMTLMRNNIVKSLKYTQNSSGGGDSHTVCVQILCSQTPPAGLCICDSVSTTLLNKV</sequence>
<evidence type="ECO:0000256" key="1">
    <source>
        <dbReference type="SAM" id="SignalP"/>
    </source>
</evidence>
<dbReference type="Ensembl" id="ENSSGRT00000065470.1">
    <property type="protein sequence ID" value="ENSSGRP00000061366.1"/>
    <property type="gene ID" value="ENSSGRG00000031820.1"/>
</dbReference>
<dbReference type="InParanoid" id="A0A672PJP4"/>
<dbReference type="Proteomes" id="UP000472262">
    <property type="component" value="Unassembled WGS sequence"/>
</dbReference>
<reference evidence="2" key="1">
    <citation type="submission" date="2025-08" db="UniProtKB">
        <authorList>
            <consortium name="Ensembl"/>
        </authorList>
    </citation>
    <scope>IDENTIFICATION</scope>
</reference>
<keyword evidence="1" id="KW-0732">Signal</keyword>
<evidence type="ECO:0000313" key="2">
    <source>
        <dbReference type="Ensembl" id="ENSSGRP00000061366.1"/>
    </source>
</evidence>
<evidence type="ECO:0000313" key="3">
    <source>
        <dbReference type="Proteomes" id="UP000472262"/>
    </source>
</evidence>
<dbReference type="AlphaFoldDB" id="A0A672PJP4"/>